<reference evidence="3 4" key="1">
    <citation type="journal article" date="2009" name="Science">
        <title>Green evolution and dynamic adaptations revealed by genomes of the marine picoeukaryotes Micromonas.</title>
        <authorList>
            <person name="Worden A.Z."/>
            <person name="Lee J.H."/>
            <person name="Mock T."/>
            <person name="Rouze P."/>
            <person name="Simmons M.P."/>
            <person name="Aerts A.L."/>
            <person name="Allen A.E."/>
            <person name="Cuvelier M.L."/>
            <person name="Derelle E."/>
            <person name="Everett M.V."/>
            <person name="Foulon E."/>
            <person name="Grimwood J."/>
            <person name="Gundlach H."/>
            <person name="Henrissat B."/>
            <person name="Napoli C."/>
            <person name="McDonald S.M."/>
            <person name="Parker M.S."/>
            <person name="Rombauts S."/>
            <person name="Salamov A."/>
            <person name="Von Dassow P."/>
            <person name="Badger J.H."/>
            <person name="Coutinho P.M."/>
            <person name="Demir E."/>
            <person name="Dubchak I."/>
            <person name="Gentemann C."/>
            <person name="Eikrem W."/>
            <person name="Gready J.E."/>
            <person name="John U."/>
            <person name="Lanier W."/>
            <person name="Lindquist E.A."/>
            <person name="Lucas S."/>
            <person name="Mayer K.F."/>
            <person name="Moreau H."/>
            <person name="Not F."/>
            <person name="Otillar R."/>
            <person name="Panaud O."/>
            <person name="Pangilinan J."/>
            <person name="Paulsen I."/>
            <person name="Piegu B."/>
            <person name="Poliakov A."/>
            <person name="Robbens S."/>
            <person name="Schmutz J."/>
            <person name="Toulza E."/>
            <person name="Wyss T."/>
            <person name="Zelensky A."/>
            <person name="Zhou K."/>
            <person name="Armbrust E.V."/>
            <person name="Bhattacharya D."/>
            <person name="Goodenough U.W."/>
            <person name="Van de Peer Y."/>
            <person name="Grigoriev I.V."/>
        </authorList>
    </citation>
    <scope>NUCLEOTIDE SEQUENCE [LARGE SCALE GENOMIC DNA]</scope>
    <source>
        <strain evidence="4">RCC299 / NOUM17</strain>
    </source>
</reference>
<evidence type="ECO:0000313" key="3">
    <source>
        <dbReference type="EMBL" id="ACO63997.1"/>
    </source>
</evidence>
<dbReference type="KEGG" id="mis:MICPUN_59040"/>
<dbReference type="AlphaFoldDB" id="C1E7K1"/>
<dbReference type="SUPFAM" id="SSF48371">
    <property type="entry name" value="ARM repeat"/>
    <property type="match status" value="1"/>
</dbReference>
<dbReference type="GO" id="GO:0032367">
    <property type="term" value="P:intracellular cholesterol transport"/>
    <property type="evidence" value="ECO:0007669"/>
    <property type="project" value="InterPro"/>
</dbReference>
<feature type="region of interest" description="Disordered" evidence="2">
    <location>
        <begin position="1090"/>
        <end position="1131"/>
    </location>
</feature>
<keyword evidence="1" id="KW-0175">Coiled coil</keyword>
<dbReference type="GO" id="GO:0055037">
    <property type="term" value="C:recycling endosome"/>
    <property type="evidence" value="ECO:0007669"/>
    <property type="project" value="TreeGrafter"/>
</dbReference>
<feature type="region of interest" description="Disordered" evidence="2">
    <location>
        <begin position="345"/>
        <end position="386"/>
    </location>
</feature>
<feature type="region of interest" description="Disordered" evidence="2">
    <location>
        <begin position="181"/>
        <end position="201"/>
    </location>
</feature>
<dbReference type="Gene3D" id="1.25.10.10">
    <property type="entry name" value="Leucine-rich Repeat Variant"/>
    <property type="match status" value="1"/>
</dbReference>
<name>C1E7K1_MICCC</name>
<organism evidence="3 4">
    <name type="scientific">Micromonas commoda (strain RCC299 / NOUM17 / CCMP2709)</name>
    <name type="common">Picoplanktonic green alga</name>
    <dbReference type="NCBI Taxonomy" id="296587"/>
    <lineage>
        <taxon>Eukaryota</taxon>
        <taxon>Viridiplantae</taxon>
        <taxon>Chlorophyta</taxon>
        <taxon>Mamiellophyceae</taxon>
        <taxon>Mamiellales</taxon>
        <taxon>Mamiellaceae</taxon>
        <taxon>Micromonas</taxon>
    </lineage>
</organism>
<feature type="compositionally biased region" description="Basic and acidic residues" evidence="2">
    <location>
        <begin position="345"/>
        <end position="358"/>
    </location>
</feature>
<feature type="region of interest" description="Disordered" evidence="2">
    <location>
        <begin position="836"/>
        <end position="865"/>
    </location>
</feature>
<dbReference type="GO" id="GO:0005802">
    <property type="term" value="C:trans-Golgi network"/>
    <property type="evidence" value="ECO:0007669"/>
    <property type="project" value="InterPro"/>
</dbReference>
<feature type="compositionally biased region" description="Low complexity" evidence="2">
    <location>
        <begin position="1095"/>
        <end position="1125"/>
    </location>
</feature>
<gene>
    <name evidence="3" type="ORF">MICPUN_59040</name>
</gene>
<evidence type="ECO:0000256" key="1">
    <source>
        <dbReference type="SAM" id="Coils"/>
    </source>
</evidence>
<accession>C1E7K1</accession>
<dbReference type="InterPro" id="IPR011989">
    <property type="entry name" value="ARM-like"/>
</dbReference>
<feature type="region of interest" description="Disordered" evidence="2">
    <location>
        <begin position="540"/>
        <end position="581"/>
    </location>
</feature>
<dbReference type="Proteomes" id="UP000002009">
    <property type="component" value="Chromosome 6"/>
</dbReference>
<evidence type="ECO:0000256" key="2">
    <source>
        <dbReference type="SAM" id="MobiDB-lite"/>
    </source>
</evidence>
<feature type="compositionally biased region" description="Acidic residues" evidence="2">
    <location>
        <begin position="776"/>
        <end position="791"/>
    </location>
</feature>
<dbReference type="PANTHER" id="PTHR32059">
    <property type="entry name" value="RAB11-BINDING PROTEIN RELCH"/>
    <property type="match status" value="1"/>
</dbReference>
<dbReference type="InterPro" id="IPR040362">
    <property type="entry name" value="RELCH"/>
</dbReference>
<dbReference type="PANTHER" id="PTHR32059:SF0">
    <property type="entry name" value="RAB11-BINDING PROTEIN RELCH"/>
    <property type="match status" value="1"/>
</dbReference>
<dbReference type="InterPro" id="IPR016024">
    <property type="entry name" value="ARM-type_fold"/>
</dbReference>
<feature type="region of interest" description="Disordered" evidence="2">
    <location>
        <begin position="773"/>
        <end position="794"/>
    </location>
</feature>
<feature type="compositionally biased region" description="Polar residues" evidence="2">
    <location>
        <begin position="853"/>
        <end position="865"/>
    </location>
</feature>
<proteinExistence type="predicted"/>
<keyword evidence="4" id="KW-1185">Reference proteome</keyword>
<dbReference type="RefSeq" id="XP_002502739.1">
    <property type="nucleotide sequence ID" value="XM_002502693.1"/>
</dbReference>
<evidence type="ECO:0000313" key="4">
    <source>
        <dbReference type="Proteomes" id="UP000002009"/>
    </source>
</evidence>
<dbReference type="STRING" id="296587.C1E7K1"/>
<dbReference type="OrthoDB" id="1695393at2759"/>
<dbReference type="InParanoid" id="C1E7K1"/>
<evidence type="ECO:0008006" key="5">
    <source>
        <dbReference type="Google" id="ProtNLM"/>
    </source>
</evidence>
<dbReference type="eggNOG" id="KOG0211">
    <property type="taxonomic scope" value="Eukaryota"/>
</dbReference>
<dbReference type="EMBL" id="CP001327">
    <property type="protein sequence ID" value="ACO63997.1"/>
    <property type="molecule type" value="Genomic_DNA"/>
</dbReference>
<sequence>MASPAASLDADAVAAYLLDRRHLLSAFELYQDLISPGGAASTKAGERDVVRDGDADARAKLEAFFGDQKRFALSDVRAHAGAVDVPTLRATVREQESRIKLAEYERRCAEEDLARLREERETRAVPATPRRSQNADGDTAVVFEQIHEAPRDASTPSYAARDGFLNRAECVDLANVVPIPPHSAPDDDGTPTAPPAVLPDITPGERRCLNLMTHQYLARRGYRAAALAMRQEATAGQDLDDWSPLGGEPARGEALRLMLRRAKALETLDPAAFEKMRRERDERVRELGDVKTAKETLESQLAAATRDVDAVRRELAKVRAEYEAAATESERWRAKFDEAAATVRHVERAAERARREAGDSPGGDSPGGSMAPTTKGKGSSALESAAQEEATIQALLESLPRVSPHTLVQHRTELLPLYARAATRARLRSERTAALAQMLSCVKRPGSEQRRAVAETCASIGAAMGEERCVDELMTSIAKNCEEHKAETRRLLGVECLRACAGVSRRIAGMVLEELTRIATGEASATVRVAVVRAVAATLDADAGESPPGESPPGESPPEETLETPGDPNRRDRCDPPSSIVGPCPAVADDALMSAALDSSDEVSNAAIEWLAPALARWRRRLHGAGVTNSAVPKFAAALEDALGEIVRGGEDARWRVGTLSRALEALAIDGGDSSPGESSPGDEFAWVARCAAATARSEEGCVAAVARAVRAHCERAGGSVTAVIILPAILAATALKRRRDESAGLAVALAAAAPCAGEGAYERVVRELLCADPSTNDDDDDDRDGDDDDRYDDRYDDDAFARTSYAFEFASLFDGRHLAARTVAALRALIESSDRFGAPDESSDQSDALIESSDQSGAATSMRTTDLSPRIIGRAVASVGACASGLDADAVLSEVVPILSAVIDRATGANDDATAVNIIRREALRGLCACAESHADDDSVVDAAHDALNRCVNESFADGPGPGGATDRETVEAVAEMLGRAGMKGFGRHRARAAATLARVASREAAAAAAAGAGARGGLGGGGGGGGDFADVGAALFASIRAVLSGGDDGDDGSALFETLAPALRRMLDAGDAMLDASDRALAEAMLRDGDGGVASPPGASLPGASLPGASLPGASPATPPSTSGKKKKRSMFSYAYGGVRKHALGLPSRDPEKRAAAAGAAVRVAGGSVTAVTGWTEAGGSPAVPTVSIEQLLG</sequence>
<protein>
    <recommendedName>
        <fullName evidence="5">LisH domain-containing protein</fullName>
    </recommendedName>
</protein>
<feature type="coiled-coil region" evidence="1">
    <location>
        <begin position="92"/>
        <end position="121"/>
    </location>
</feature>
<dbReference type="GeneID" id="8244027"/>